<gene>
    <name evidence="4" type="ORF">OO017_05615</name>
</gene>
<comment type="similarity">
    <text evidence="1 3">Belongs to the short-chain dehydrogenases/reductases (SDR) family.</text>
</comment>
<comment type="caution">
    <text evidence="4">The sequence shown here is derived from an EMBL/GenBank/DDBJ whole genome shotgun (WGS) entry which is preliminary data.</text>
</comment>
<dbReference type="PRINTS" id="PR00080">
    <property type="entry name" value="SDRFAMILY"/>
</dbReference>
<name>A0ABT3RCC7_9BACT</name>
<protein>
    <submittedName>
        <fullName evidence="4">SDR family oxidoreductase</fullName>
    </submittedName>
</protein>
<evidence type="ECO:0000313" key="5">
    <source>
        <dbReference type="Proteomes" id="UP001207228"/>
    </source>
</evidence>
<dbReference type="PRINTS" id="PR00081">
    <property type="entry name" value="GDHRDH"/>
</dbReference>
<dbReference type="SUPFAM" id="SSF51735">
    <property type="entry name" value="NAD(P)-binding Rossmann-fold domains"/>
    <property type="match status" value="1"/>
</dbReference>
<dbReference type="PANTHER" id="PTHR43115:SF4">
    <property type="entry name" value="DEHYDROGENASE_REDUCTASE SDR FAMILY MEMBER 11"/>
    <property type="match status" value="1"/>
</dbReference>
<dbReference type="EMBL" id="JAPFQO010000002">
    <property type="protein sequence ID" value="MCX2739415.1"/>
    <property type="molecule type" value="Genomic_DNA"/>
</dbReference>
<dbReference type="Pfam" id="PF00106">
    <property type="entry name" value="adh_short"/>
    <property type="match status" value="1"/>
</dbReference>
<dbReference type="PANTHER" id="PTHR43115">
    <property type="entry name" value="DEHYDROGENASE/REDUCTASE SDR FAMILY MEMBER 11"/>
    <property type="match status" value="1"/>
</dbReference>
<dbReference type="InterPro" id="IPR036291">
    <property type="entry name" value="NAD(P)-bd_dom_sf"/>
</dbReference>
<keyword evidence="5" id="KW-1185">Reference proteome</keyword>
<dbReference type="PROSITE" id="PS00061">
    <property type="entry name" value="ADH_SHORT"/>
    <property type="match status" value="1"/>
</dbReference>
<proteinExistence type="inferred from homology"/>
<accession>A0ABT3RCC7</accession>
<evidence type="ECO:0000256" key="1">
    <source>
        <dbReference type="ARBA" id="ARBA00006484"/>
    </source>
</evidence>
<keyword evidence="2" id="KW-0560">Oxidoreductase</keyword>
<dbReference type="Gene3D" id="3.40.50.720">
    <property type="entry name" value="NAD(P)-binding Rossmann-like Domain"/>
    <property type="match status" value="1"/>
</dbReference>
<evidence type="ECO:0000256" key="3">
    <source>
        <dbReference type="RuleBase" id="RU000363"/>
    </source>
</evidence>
<dbReference type="InterPro" id="IPR020904">
    <property type="entry name" value="Sc_DH/Rdtase_CS"/>
</dbReference>
<dbReference type="InterPro" id="IPR002347">
    <property type="entry name" value="SDR_fam"/>
</dbReference>
<evidence type="ECO:0000313" key="4">
    <source>
        <dbReference type="EMBL" id="MCX2739415.1"/>
    </source>
</evidence>
<reference evidence="4 5" key="1">
    <citation type="submission" date="2022-11" db="EMBL/GenBank/DDBJ databases">
        <title>The characterization of three novel Bacteroidetes species and genomic analysis of their roles in tidal elemental geochemical cycles.</title>
        <authorList>
            <person name="Ma K.-J."/>
        </authorList>
    </citation>
    <scope>NUCLEOTIDE SEQUENCE [LARGE SCALE GENOMIC DNA]</scope>
    <source>
        <strain evidence="4 5">M82</strain>
    </source>
</reference>
<organism evidence="4 5">
    <name type="scientific">Pontibacter anaerobius</name>
    <dbReference type="NCBI Taxonomy" id="2993940"/>
    <lineage>
        <taxon>Bacteria</taxon>
        <taxon>Pseudomonadati</taxon>
        <taxon>Bacteroidota</taxon>
        <taxon>Cytophagia</taxon>
        <taxon>Cytophagales</taxon>
        <taxon>Hymenobacteraceae</taxon>
        <taxon>Pontibacter</taxon>
    </lineage>
</organism>
<sequence>MENIKDKVIIITGASSGIGAAAAKKLASLGAKVVLSARREDRLKSLTSELEGNAMYVVTDVSKKADLDQLVAKTIEKFGRVDVQWNNAGIMPISFLEEGQVEEWDATIDINIKGVLYGINAVLPHMLERKSGHILTTSSTGGLQTVAGASVYCGTKHAVKAIMDSLRQEVVKDIRVTTIYPGRTESELMNTITSEKIKEAFKDNLANTPALEGEAIADAVIYAISQPATVNVNDIVVRPLGEA</sequence>
<evidence type="ECO:0000256" key="2">
    <source>
        <dbReference type="ARBA" id="ARBA00023002"/>
    </source>
</evidence>
<dbReference type="RefSeq" id="WP_266051473.1">
    <property type="nucleotide sequence ID" value="NZ_JAPFQO010000002.1"/>
</dbReference>
<dbReference type="Proteomes" id="UP001207228">
    <property type="component" value="Unassembled WGS sequence"/>
</dbReference>